<evidence type="ECO:0000313" key="1">
    <source>
        <dbReference type="EMBL" id="MDN0088303.1"/>
    </source>
</evidence>
<proteinExistence type="predicted"/>
<dbReference type="EMBL" id="JAUEHU010000012">
    <property type="protein sequence ID" value="MDN0088303.1"/>
    <property type="molecule type" value="Genomic_DNA"/>
</dbReference>
<dbReference type="AlphaFoldDB" id="A0AAW7JZV4"/>
<gene>
    <name evidence="1" type="ORF">QVN42_13075</name>
</gene>
<dbReference type="RefSeq" id="WP_235786912.1">
    <property type="nucleotide sequence ID" value="NZ_CPYD01000004.1"/>
</dbReference>
<accession>A0AAW7JZV4</accession>
<comment type="caution">
    <text evidence="1">The sequence shown here is derived from an EMBL/GenBank/DDBJ whole genome shotgun (WGS) entry which is preliminary data.</text>
</comment>
<reference evidence="1" key="1">
    <citation type="submission" date="2023-06" db="EMBL/GenBank/DDBJ databases">
        <authorList>
            <person name="Polev D.E."/>
            <person name="Saitova A.T."/>
            <person name="Bogumilchik E.A."/>
            <person name="Kokorina G.I."/>
            <person name="Voskresenskaia E.A."/>
        </authorList>
    </citation>
    <scope>NUCLEOTIDE SEQUENCE</scope>
    <source>
        <strain evidence="1">2145 StPb PI</strain>
    </source>
</reference>
<evidence type="ECO:0000313" key="2">
    <source>
        <dbReference type="Proteomes" id="UP001167864"/>
    </source>
</evidence>
<name>A0AAW7JZV4_9GAMM</name>
<protein>
    <submittedName>
        <fullName evidence="1">Uncharacterized protein</fullName>
    </submittedName>
</protein>
<dbReference type="Proteomes" id="UP001167864">
    <property type="component" value="Unassembled WGS sequence"/>
</dbReference>
<organism evidence="1 2">
    <name type="scientific">Yersinia nurmii</name>
    <dbReference type="NCBI Taxonomy" id="685706"/>
    <lineage>
        <taxon>Bacteria</taxon>
        <taxon>Pseudomonadati</taxon>
        <taxon>Pseudomonadota</taxon>
        <taxon>Gammaproteobacteria</taxon>
        <taxon>Enterobacterales</taxon>
        <taxon>Yersiniaceae</taxon>
        <taxon>Yersinia</taxon>
    </lineage>
</organism>
<sequence length="40" mass="4537">MTSISDITRLPGEIWRINEVDWLISEVSILAKVVGEITDH</sequence>